<dbReference type="NCBIfam" id="TIGR00778">
    <property type="entry name" value="ahpD_dom"/>
    <property type="match status" value="1"/>
</dbReference>
<evidence type="ECO:0000313" key="2">
    <source>
        <dbReference type="EMBL" id="QNX06294.1"/>
    </source>
</evidence>
<gene>
    <name evidence="2" type="ORF">IC796_05075</name>
</gene>
<dbReference type="RefSeq" id="WP_025095517.1">
    <property type="nucleotide sequence ID" value="NZ_BKEE01000042.1"/>
</dbReference>
<dbReference type="EMBL" id="CP061561">
    <property type="protein sequence ID" value="QNX06294.1"/>
    <property type="molecule type" value="Genomic_DNA"/>
</dbReference>
<proteinExistence type="predicted"/>
<dbReference type="InterPro" id="IPR029032">
    <property type="entry name" value="AhpD-like"/>
</dbReference>
<evidence type="ECO:0000313" key="3">
    <source>
        <dbReference type="Proteomes" id="UP000516862"/>
    </source>
</evidence>
<accession>A0A7H2PTW1</accession>
<feature type="domain" description="Carboxymuconolactone decarboxylase-like" evidence="1">
    <location>
        <begin position="27"/>
        <end position="103"/>
    </location>
</feature>
<dbReference type="GO" id="GO:0051920">
    <property type="term" value="F:peroxiredoxin activity"/>
    <property type="evidence" value="ECO:0007669"/>
    <property type="project" value="InterPro"/>
</dbReference>
<dbReference type="Gene3D" id="1.20.1290.10">
    <property type="entry name" value="AhpD-like"/>
    <property type="match status" value="1"/>
</dbReference>
<evidence type="ECO:0000259" key="1">
    <source>
        <dbReference type="Pfam" id="PF02627"/>
    </source>
</evidence>
<dbReference type="SUPFAM" id="SSF69118">
    <property type="entry name" value="AhpD-like"/>
    <property type="match status" value="1"/>
</dbReference>
<reference evidence="3" key="1">
    <citation type="submission" date="2020-09" db="EMBL/GenBank/DDBJ databases">
        <title>Clinical and molecular characterization of Acinetobacter seifertii in Taiwan.</title>
        <authorList>
            <person name="Li L.-H."/>
            <person name="Yang Y.-S."/>
            <person name="Sun J.-R."/>
            <person name="Huang T.-W."/>
            <person name="Huang W.-C."/>
            <person name="Wang Y.-C."/>
            <person name="Kuo T.-H."/>
            <person name="Kuo S.-C."/>
            <person name="Chen T.-L."/>
        </authorList>
    </citation>
    <scope>NUCLEOTIDE SEQUENCE [LARGE SCALE GENOMIC DNA]</scope>
    <source>
        <strain evidence="3">AS73</strain>
    </source>
</reference>
<dbReference type="InterPro" id="IPR003779">
    <property type="entry name" value="CMD-like"/>
</dbReference>
<dbReference type="AlphaFoldDB" id="A0A7H2PTW1"/>
<sequence length="111" mass="11575">MNGEWTNKLSALVKSVGNFAKTNKPVANAFHNLEVATRENKVLDAKTHELISLAVAVTTRCDGCLTAHAAAAKKAGATKEEVAAALGTAIALNAGAAYVYSARTLDAYDEL</sequence>
<dbReference type="PANTHER" id="PTHR33930">
    <property type="entry name" value="ALKYL HYDROPEROXIDE REDUCTASE AHPD"/>
    <property type="match status" value="1"/>
</dbReference>
<organism evidence="2 3">
    <name type="scientific">Acinetobacter seifertii</name>
    <dbReference type="NCBI Taxonomy" id="1530123"/>
    <lineage>
        <taxon>Bacteria</taxon>
        <taxon>Pseudomonadati</taxon>
        <taxon>Pseudomonadota</taxon>
        <taxon>Gammaproteobacteria</taxon>
        <taxon>Moraxellales</taxon>
        <taxon>Moraxellaceae</taxon>
        <taxon>Acinetobacter</taxon>
        <taxon>Acinetobacter calcoaceticus/baumannii complex</taxon>
    </lineage>
</organism>
<name>A0A7H2PTW1_9GAMM</name>
<reference evidence="2 3" key="2">
    <citation type="submission" date="2020-09" db="EMBL/GenBank/DDBJ databases">
        <authorList>
            <person name="Chen F.-J."/>
            <person name="Lee Y.-T."/>
        </authorList>
    </citation>
    <scope>NUCLEOTIDE SEQUENCE [LARGE SCALE GENOMIC DNA]</scope>
    <source>
        <strain evidence="2 3">AS73</strain>
    </source>
</reference>
<dbReference type="Pfam" id="PF02627">
    <property type="entry name" value="CMD"/>
    <property type="match status" value="1"/>
</dbReference>
<dbReference type="PANTHER" id="PTHR33930:SF2">
    <property type="entry name" value="BLR3452 PROTEIN"/>
    <property type="match status" value="1"/>
</dbReference>
<dbReference type="InterPro" id="IPR004675">
    <property type="entry name" value="AhpD_core"/>
</dbReference>
<protein>
    <submittedName>
        <fullName evidence="2">Carboxymuconolactone decarboxylase family protein</fullName>
    </submittedName>
</protein>
<dbReference type="Proteomes" id="UP000516862">
    <property type="component" value="Chromosome"/>
</dbReference>